<keyword evidence="2" id="KW-1185">Reference proteome</keyword>
<dbReference type="EMBL" id="CP006644">
    <property type="protein sequence ID" value="AHE52591.1"/>
    <property type="molecule type" value="Genomic_DNA"/>
</dbReference>
<dbReference type="Proteomes" id="UP000018851">
    <property type="component" value="Chromosome"/>
</dbReference>
<dbReference type="KEGG" id="ssan:NX02_04215"/>
<sequence>MALLAQRARAEPEPLSSFVFGKEHRLSHGYSSSAAVIMARQIL</sequence>
<dbReference type="HOGENOM" id="CLU_3239771_0_0_5"/>
<organism evidence="1 2">
    <name type="scientific">Sphingomonas sanxanigenens DSM 19645 = NX02</name>
    <dbReference type="NCBI Taxonomy" id="1123269"/>
    <lineage>
        <taxon>Bacteria</taxon>
        <taxon>Pseudomonadati</taxon>
        <taxon>Pseudomonadota</taxon>
        <taxon>Alphaproteobacteria</taxon>
        <taxon>Sphingomonadales</taxon>
        <taxon>Sphingomonadaceae</taxon>
        <taxon>Sphingomonas</taxon>
    </lineage>
</organism>
<accession>W0A6A8</accession>
<evidence type="ECO:0000313" key="2">
    <source>
        <dbReference type="Proteomes" id="UP000018851"/>
    </source>
</evidence>
<dbReference type="AlphaFoldDB" id="W0A6A8"/>
<protein>
    <submittedName>
        <fullName evidence="1">Uncharacterized protein</fullName>
    </submittedName>
</protein>
<proteinExistence type="predicted"/>
<dbReference type="PATRIC" id="fig|1123269.5.peg.821"/>
<evidence type="ECO:0000313" key="1">
    <source>
        <dbReference type="EMBL" id="AHE52591.1"/>
    </source>
</evidence>
<gene>
    <name evidence="1" type="ORF">NX02_04215</name>
</gene>
<reference evidence="1 2" key="1">
    <citation type="submission" date="2013-07" db="EMBL/GenBank/DDBJ databases">
        <title>Completed genome of Sphingomonas sanxanigenens NX02.</title>
        <authorList>
            <person name="Ma T."/>
            <person name="Huang H."/>
            <person name="Wu M."/>
            <person name="Li X."/>
            <person name="Li G."/>
        </authorList>
    </citation>
    <scope>NUCLEOTIDE SEQUENCE [LARGE SCALE GENOMIC DNA]</scope>
    <source>
        <strain evidence="1 2">NX02</strain>
    </source>
</reference>
<name>W0A6A8_9SPHN</name>